<gene>
    <name evidence="1" type="ORF">Fmac_005848</name>
</gene>
<proteinExistence type="predicted"/>
<keyword evidence="2" id="KW-1185">Reference proteome</keyword>
<protein>
    <submittedName>
        <fullName evidence="1">Uncharacterized protein</fullName>
    </submittedName>
</protein>
<dbReference type="Proteomes" id="UP001603857">
    <property type="component" value="Unassembled WGS sequence"/>
</dbReference>
<comment type="caution">
    <text evidence="1">The sequence shown here is derived from an EMBL/GenBank/DDBJ whole genome shotgun (WGS) entry which is preliminary data.</text>
</comment>
<dbReference type="AlphaFoldDB" id="A0ABD1N8X9"/>
<evidence type="ECO:0000313" key="1">
    <source>
        <dbReference type="EMBL" id="KAL2344563.1"/>
    </source>
</evidence>
<accession>A0ABD1N8X9</accession>
<evidence type="ECO:0000313" key="2">
    <source>
        <dbReference type="Proteomes" id="UP001603857"/>
    </source>
</evidence>
<reference evidence="1 2" key="1">
    <citation type="submission" date="2024-08" db="EMBL/GenBank/DDBJ databases">
        <title>Insights into the chromosomal genome structure of Flemingia macrophylla.</title>
        <authorList>
            <person name="Ding Y."/>
            <person name="Zhao Y."/>
            <person name="Bi W."/>
            <person name="Wu M."/>
            <person name="Zhao G."/>
            <person name="Gong Y."/>
            <person name="Li W."/>
            <person name="Zhang P."/>
        </authorList>
    </citation>
    <scope>NUCLEOTIDE SEQUENCE [LARGE SCALE GENOMIC DNA]</scope>
    <source>
        <strain evidence="1">DYQJB</strain>
        <tissue evidence="1">Leaf</tissue>
    </source>
</reference>
<dbReference type="EMBL" id="JBGMDY010000002">
    <property type="protein sequence ID" value="KAL2344563.1"/>
    <property type="molecule type" value="Genomic_DNA"/>
</dbReference>
<organism evidence="1 2">
    <name type="scientific">Flemingia macrophylla</name>
    <dbReference type="NCBI Taxonomy" id="520843"/>
    <lineage>
        <taxon>Eukaryota</taxon>
        <taxon>Viridiplantae</taxon>
        <taxon>Streptophyta</taxon>
        <taxon>Embryophyta</taxon>
        <taxon>Tracheophyta</taxon>
        <taxon>Spermatophyta</taxon>
        <taxon>Magnoliopsida</taxon>
        <taxon>eudicotyledons</taxon>
        <taxon>Gunneridae</taxon>
        <taxon>Pentapetalae</taxon>
        <taxon>rosids</taxon>
        <taxon>fabids</taxon>
        <taxon>Fabales</taxon>
        <taxon>Fabaceae</taxon>
        <taxon>Papilionoideae</taxon>
        <taxon>50 kb inversion clade</taxon>
        <taxon>NPAAA clade</taxon>
        <taxon>indigoferoid/millettioid clade</taxon>
        <taxon>Phaseoleae</taxon>
        <taxon>Flemingia</taxon>
    </lineage>
</organism>
<sequence length="53" mass="6448">MVNIRLILILLNYGENWFWFGLNWTYQTHFIQVFLLSQETKNVDQSRPPRLPP</sequence>
<name>A0ABD1N8X9_9FABA</name>